<dbReference type="InterPro" id="IPR013762">
    <property type="entry name" value="Integrase-like_cat_sf"/>
</dbReference>
<dbReference type="InterPro" id="IPR050090">
    <property type="entry name" value="Tyrosine_recombinase_XerCD"/>
</dbReference>
<feature type="active site" description="O-(3'-phospho-DNA)-tyrosine intermediate" evidence="11">
    <location>
        <position position="297"/>
    </location>
</feature>
<dbReference type="NCBIfam" id="TIGR02225">
    <property type="entry name" value="recomb_XerD"/>
    <property type="match status" value="1"/>
</dbReference>
<feature type="active site" evidence="11">
    <location>
        <position position="288"/>
    </location>
</feature>
<evidence type="ECO:0000256" key="9">
    <source>
        <dbReference type="ARBA" id="ARBA00023172"/>
    </source>
</evidence>
<dbReference type="GO" id="GO:0051301">
    <property type="term" value="P:cell division"/>
    <property type="evidence" value="ECO:0007669"/>
    <property type="project" value="UniProtKB-KW"/>
</dbReference>
<evidence type="ECO:0000256" key="7">
    <source>
        <dbReference type="ARBA" id="ARBA00022908"/>
    </source>
</evidence>
<dbReference type="PROSITE" id="PS51900">
    <property type="entry name" value="CB"/>
    <property type="match status" value="1"/>
</dbReference>
<dbReference type="OrthoDB" id="5292621at2"/>
<keyword evidence="6 11" id="KW-0159">Chromosome partition</keyword>
<dbReference type="GO" id="GO:0003677">
    <property type="term" value="F:DNA binding"/>
    <property type="evidence" value="ECO:0007669"/>
    <property type="project" value="UniProtKB-UniRule"/>
</dbReference>
<dbReference type="NCBIfam" id="NF001399">
    <property type="entry name" value="PRK00283.1"/>
    <property type="match status" value="1"/>
</dbReference>
<evidence type="ECO:0000256" key="2">
    <source>
        <dbReference type="ARBA" id="ARBA00010450"/>
    </source>
</evidence>
<dbReference type="Pfam" id="PF00589">
    <property type="entry name" value="Phage_integrase"/>
    <property type="match status" value="1"/>
</dbReference>
<evidence type="ECO:0000256" key="4">
    <source>
        <dbReference type="ARBA" id="ARBA00022490"/>
    </source>
</evidence>
<evidence type="ECO:0000313" key="15">
    <source>
        <dbReference type="Proteomes" id="UP000182108"/>
    </source>
</evidence>
<evidence type="ECO:0000256" key="6">
    <source>
        <dbReference type="ARBA" id="ARBA00022829"/>
    </source>
</evidence>
<evidence type="ECO:0000259" key="13">
    <source>
        <dbReference type="PROSITE" id="PS51900"/>
    </source>
</evidence>
<dbReference type="EMBL" id="CYHH01000011">
    <property type="protein sequence ID" value="CUB07748.1"/>
    <property type="molecule type" value="Genomic_DNA"/>
</dbReference>
<dbReference type="InterPro" id="IPR010998">
    <property type="entry name" value="Integrase_recombinase_N"/>
</dbReference>
<keyword evidence="4 11" id="KW-0963">Cytoplasm</keyword>
<dbReference type="InterPro" id="IPR044068">
    <property type="entry name" value="CB"/>
</dbReference>
<keyword evidence="5 11" id="KW-0132">Cell division</keyword>
<dbReference type="Pfam" id="PF02899">
    <property type="entry name" value="Phage_int_SAM_1"/>
    <property type="match status" value="1"/>
</dbReference>
<keyword evidence="15" id="KW-1185">Reference proteome</keyword>
<protein>
    <recommendedName>
        <fullName evidence="3 11">Tyrosine recombinase XerD</fullName>
    </recommendedName>
</protein>
<feature type="active site" evidence="11">
    <location>
        <position position="262"/>
    </location>
</feature>
<feature type="active site" evidence="11">
    <location>
        <position position="190"/>
    </location>
</feature>
<evidence type="ECO:0000256" key="1">
    <source>
        <dbReference type="ARBA" id="ARBA00004496"/>
    </source>
</evidence>
<dbReference type="InterPro" id="IPR002104">
    <property type="entry name" value="Integrase_catalytic"/>
</dbReference>
<comment type="similarity">
    <text evidence="2 11">Belongs to the 'phage' integrase family. XerD subfamily.</text>
</comment>
<keyword evidence="8 11" id="KW-0238">DNA-binding</keyword>
<reference evidence="15" key="1">
    <citation type="submission" date="2015-08" db="EMBL/GenBank/DDBJ databases">
        <authorList>
            <person name="Babu N.S."/>
            <person name="Beckwith C.J."/>
            <person name="Beseler K.G."/>
            <person name="Brison A."/>
            <person name="Carone J.V."/>
            <person name="Caskin T.P."/>
            <person name="Diamond M."/>
            <person name="Durham M.E."/>
            <person name="Foxe J.M."/>
            <person name="Go M."/>
            <person name="Henderson B.A."/>
            <person name="Jones I.B."/>
            <person name="McGettigan J.A."/>
            <person name="Micheletti S.J."/>
            <person name="Nasrallah M.E."/>
            <person name="Ortiz D."/>
            <person name="Piller C.R."/>
            <person name="Privatt S.R."/>
            <person name="Schneider S.L."/>
            <person name="Sharp S."/>
            <person name="Smith T.C."/>
            <person name="Stanton J.D."/>
            <person name="Ullery H.E."/>
            <person name="Wilson R.J."/>
            <person name="Serrano M.G."/>
            <person name="Buck G."/>
            <person name="Lee V."/>
            <person name="Wang Y."/>
            <person name="Carvalho R."/>
            <person name="Voegtly L."/>
            <person name="Shi R."/>
            <person name="Duckworth R."/>
            <person name="Johnson A."/>
            <person name="Loviza R."/>
            <person name="Walstead R."/>
            <person name="Shah Z."/>
            <person name="Kiflezghi M."/>
            <person name="Wade K."/>
            <person name="Ball S.L."/>
            <person name="Bradley K.W."/>
            <person name="Asai D.J."/>
            <person name="Bowman C.A."/>
            <person name="Russell D.A."/>
            <person name="Pope W.H."/>
            <person name="Jacobs-Sera D."/>
            <person name="Hendrix R.W."/>
            <person name="Hatfull G.F."/>
        </authorList>
    </citation>
    <scope>NUCLEOTIDE SEQUENCE [LARGE SCALE GENOMIC DNA]</scope>
    <source>
        <strain evidence="15">JCM 19170</strain>
    </source>
</reference>
<dbReference type="HAMAP" id="MF_01807">
    <property type="entry name" value="Recomb_XerD"/>
    <property type="match status" value="1"/>
</dbReference>
<feature type="domain" description="Tyr recombinase" evidence="12">
    <location>
        <begin position="126"/>
        <end position="310"/>
    </location>
</feature>
<comment type="subcellular location">
    <subcellularLocation>
        <location evidence="1 11">Cytoplasm</location>
    </subcellularLocation>
</comment>
<proteinExistence type="inferred from homology"/>
<evidence type="ECO:0000256" key="5">
    <source>
        <dbReference type="ARBA" id="ARBA00022618"/>
    </source>
</evidence>
<feature type="active site" evidence="11">
    <location>
        <position position="166"/>
    </location>
</feature>
<keyword evidence="9 11" id="KW-0233">DNA recombination</keyword>
<dbReference type="PROSITE" id="PS51898">
    <property type="entry name" value="TYR_RECOMBINASE"/>
    <property type="match status" value="1"/>
</dbReference>
<dbReference type="InterPro" id="IPR011010">
    <property type="entry name" value="DNA_brk_join_enz"/>
</dbReference>
<evidence type="ECO:0000256" key="10">
    <source>
        <dbReference type="ARBA" id="ARBA00023306"/>
    </source>
</evidence>
<keyword evidence="7 11" id="KW-0229">DNA integration</keyword>
<dbReference type="CDD" id="cd00798">
    <property type="entry name" value="INT_XerDC_C"/>
    <property type="match status" value="1"/>
</dbReference>
<dbReference type="SUPFAM" id="SSF47823">
    <property type="entry name" value="lambda integrase-like, N-terminal domain"/>
    <property type="match status" value="1"/>
</dbReference>
<gene>
    <name evidence="11" type="primary">xerD</name>
    <name evidence="14" type="ORF">Ga0061068_11141</name>
</gene>
<feature type="active site" evidence="11">
    <location>
        <position position="265"/>
    </location>
</feature>
<dbReference type="Proteomes" id="UP000182108">
    <property type="component" value="Unassembled WGS sequence"/>
</dbReference>
<dbReference type="PANTHER" id="PTHR30349">
    <property type="entry name" value="PHAGE INTEGRASE-RELATED"/>
    <property type="match status" value="1"/>
</dbReference>
<dbReference type="Gene3D" id="1.10.150.130">
    <property type="match status" value="1"/>
</dbReference>
<dbReference type="GO" id="GO:0007059">
    <property type="term" value="P:chromosome segregation"/>
    <property type="evidence" value="ECO:0007669"/>
    <property type="project" value="UniProtKB-UniRule"/>
</dbReference>
<dbReference type="InterPro" id="IPR023009">
    <property type="entry name" value="Tyrosine_recombinase_XerC/XerD"/>
</dbReference>
<evidence type="ECO:0000256" key="8">
    <source>
        <dbReference type="ARBA" id="ARBA00023125"/>
    </source>
</evidence>
<dbReference type="SUPFAM" id="SSF56349">
    <property type="entry name" value="DNA breaking-rejoining enzymes"/>
    <property type="match status" value="1"/>
</dbReference>
<accession>A0A0K6IXD5</accession>
<dbReference type="HAMAP" id="MF_01808">
    <property type="entry name" value="Recomb_XerC_XerD"/>
    <property type="match status" value="1"/>
</dbReference>
<evidence type="ECO:0000256" key="11">
    <source>
        <dbReference type="HAMAP-Rule" id="MF_01807"/>
    </source>
</evidence>
<dbReference type="AlphaFoldDB" id="A0A0K6IXD5"/>
<organism evidence="14 15">
    <name type="scientific">Tepidiphilus thermophilus</name>
    <dbReference type="NCBI Taxonomy" id="876478"/>
    <lineage>
        <taxon>Bacteria</taxon>
        <taxon>Pseudomonadati</taxon>
        <taxon>Pseudomonadota</taxon>
        <taxon>Hydrogenophilia</taxon>
        <taxon>Hydrogenophilales</taxon>
        <taxon>Hydrogenophilaceae</taxon>
        <taxon>Tepidiphilus</taxon>
    </lineage>
</organism>
<dbReference type="RefSeq" id="WP_082438438.1">
    <property type="nucleotide sequence ID" value="NZ_CYHH01000011.1"/>
</dbReference>
<dbReference type="InterPro" id="IPR004107">
    <property type="entry name" value="Integrase_SAM-like_N"/>
</dbReference>
<evidence type="ECO:0000313" key="14">
    <source>
        <dbReference type="EMBL" id="CUB07748.1"/>
    </source>
</evidence>
<keyword evidence="10 11" id="KW-0131">Cell cycle</keyword>
<comment type="subunit">
    <text evidence="11">Forms a cyclic heterotetrameric complex composed of two molecules of XerC and two molecules of XerD.</text>
</comment>
<evidence type="ECO:0000259" key="12">
    <source>
        <dbReference type="PROSITE" id="PS51898"/>
    </source>
</evidence>
<dbReference type="GO" id="GO:0009037">
    <property type="term" value="F:tyrosine-based site-specific recombinase activity"/>
    <property type="evidence" value="ECO:0007669"/>
    <property type="project" value="UniProtKB-UniRule"/>
</dbReference>
<evidence type="ECO:0000256" key="3">
    <source>
        <dbReference type="ARBA" id="ARBA00015810"/>
    </source>
</evidence>
<dbReference type="InterPro" id="IPR011932">
    <property type="entry name" value="Recomb_XerD"/>
</dbReference>
<comment type="function">
    <text evidence="11">Site-specific tyrosine recombinase, which acts by catalyzing the cutting and rejoining of the recombining DNA molecules. The XerC-XerD complex is essential to convert dimers of the bacterial chromosome into monomers to permit their segregation at cell division. It also contributes to the segregational stability of plasmids.</text>
</comment>
<dbReference type="PANTHER" id="PTHR30349:SF90">
    <property type="entry name" value="TYROSINE RECOMBINASE XERD"/>
    <property type="match status" value="1"/>
</dbReference>
<dbReference type="GO" id="GO:0006313">
    <property type="term" value="P:DNA transposition"/>
    <property type="evidence" value="ECO:0007669"/>
    <property type="project" value="UniProtKB-UniRule"/>
</dbReference>
<name>A0A0K6IXD5_9PROT</name>
<feature type="domain" description="Core-binding (CB)" evidence="13">
    <location>
        <begin position="21"/>
        <end position="105"/>
    </location>
</feature>
<sequence length="316" mass="35981">MDRARPRRDPALNETAEPLAPALEASLDAFVQTLWLEEGLAPATLAAYRSDLSQFFLWAQRAGLDPRAAGSAELLSYLADFSRRNKATSQRRLLASWRRYYHWLLREGAIARDPTATLQPPLLPPRRPKTLTEIDVERLLAAPDVTTPLGLRDKAMLEVLYATGLRVSELVGLQTHQIERNEGWLRVLGKGNKERLVPLGEEAASWLERYWQEARPVLLNGKREETLFLNRHGQAMTRQRCWQIIKEHALRCGIAPERLSPHTLRHAFATHLLDHGADLRAVQLLLGHADISTTQIYTHIARARLEALYRQHHPRA</sequence>
<dbReference type="Gene3D" id="1.10.443.10">
    <property type="entry name" value="Intergrase catalytic core"/>
    <property type="match status" value="1"/>
</dbReference>
<dbReference type="GO" id="GO:0005737">
    <property type="term" value="C:cytoplasm"/>
    <property type="evidence" value="ECO:0007669"/>
    <property type="project" value="UniProtKB-SubCell"/>
</dbReference>